<proteinExistence type="predicted"/>
<organism evidence="2 3">
    <name type="scientific">Megalurothrips usitatus</name>
    <name type="common">bean blossom thrips</name>
    <dbReference type="NCBI Taxonomy" id="439358"/>
    <lineage>
        <taxon>Eukaryota</taxon>
        <taxon>Metazoa</taxon>
        <taxon>Ecdysozoa</taxon>
        <taxon>Arthropoda</taxon>
        <taxon>Hexapoda</taxon>
        <taxon>Insecta</taxon>
        <taxon>Pterygota</taxon>
        <taxon>Neoptera</taxon>
        <taxon>Paraneoptera</taxon>
        <taxon>Thysanoptera</taxon>
        <taxon>Terebrantia</taxon>
        <taxon>Thripoidea</taxon>
        <taxon>Thripidae</taxon>
        <taxon>Megalurothrips</taxon>
    </lineage>
</organism>
<gene>
    <name evidence="2" type="ORF">ONE63_007291</name>
</gene>
<keyword evidence="1" id="KW-0732">Signal</keyword>
<reference evidence="2" key="1">
    <citation type="submission" date="2022-12" db="EMBL/GenBank/DDBJ databases">
        <title>Chromosome-level genome assembly of the bean flower thrips Megalurothrips usitatus.</title>
        <authorList>
            <person name="Ma L."/>
            <person name="Liu Q."/>
            <person name="Li H."/>
            <person name="Cai W."/>
        </authorList>
    </citation>
    <scope>NUCLEOTIDE SEQUENCE</scope>
    <source>
        <strain evidence="2">Cailab_2022a</strain>
    </source>
</reference>
<keyword evidence="3" id="KW-1185">Reference proteome</keyword>
<feature type="chain" id="PRO_5043642052" evidence="1">
    <location>
        <begin position="22"/>
        <end position="95"/>
    </location>
</feature>
<dbReference type="EMBL" id="JAPTSV010000004">
    <property type="protein sequence ID" value="KAJ1528922.1"/>
    <property type="molecule type" value="Genomic_DNA"/>
</dbReference>
<sequence length="95" mass="10468">MTIVSHYAVHTLILNVMVVTAGLLDQVARQMEEGIPSQWLSAHRRVIQASREVERSFGADAVYMFAAVLGAPLIGSVDVRNEVHRLLLHCSSEAQ</sequence>
<evidence type="ECO:0000256" key="1">
    <source>
        <dbReference type="SAM" id="SignalP"/>
    </source>
</evidence>
<evidence type="ECO:0000313" key="3">
    <source>
        <dbReference type="Proteomes" id="UP001075354"/>
    </source>
</evidence>
<dbReference type="AlphaFoldDB" id="A0AAV7XZ48"/>
<comment type="caution">
    <text evidence="2">The sequence shown here is derived from an EMBL/GenBank/DDBJ whole genome shotgun (WGS) entry which is preliminary data.</text>
</comment>
<name>A0AAV7XZ48_9NEOP</name>
<evidence type="ECO:0000313" key="2">
    <source>
        <dbReference type="EMBL" id="KAJ1528922.1"/>
    </source>
</evidence>
<protein>
    <submittedName>
        <fullName evidence="2">Uncharacterized protein</fullName>
    </submittedName>
</protein>
<dbReference type="Proteomes" id="UP001075354">
    <property type="component" value="Chromosome 4"/>
</dbReference>
<accession>A0AAV7XZ48</accession>
<feature type="signal peptide" evidence="1">
    <location>
        <begin position="1"/>
        <end position="21"/>
    </location>
</feature>